<sequence length="112" mass="12984">MQERNFVELRAKEKRNKPPTKVQKRSSMSTYLKNMTGYKHKLVEGDKKMEESFVKDKAKTTQESSCKRAGDELESDKSKKQKLDEKVEVEVDDAKEAKGLKFFLEIVPDGRI</sequence>
<dbReference type="EMBL" id="BQNB010012842">
    <property type="protein sequence ID" value="GJT08589.1"/>
    <property type="molecule type" value="Genomic_DNA"/>
</dbReference>
<evidence type="ECO:0000313" key="3">
    <source>
        <dbReference type="Proteomes" id="UP001151760"/>
    </source>
</evidence>
<protein>
    <submittedName>
        <fullName evidence="2">Uncharacterized protein</fullName>
    </submittedName>
</protein>
<dbReference type="Proteomes" id="UP001151760">
    <property type="component" value="Unassembled WGS sequence"/>
</dbReference>
<comment type="caution">
    <text evidence="2">The sequence shown here is derived from an EMBL/GenBank/DDBJ whole genome shotgun (WGS) entry which is preliminary data.</text>
</comment>
<proteinExistence type="predicted"/>
<reference evidence="2" key="1">
    <citation type="journal article" date="2022" name="Int. J. Mol. Sci.">
        <title>Draft Genome of Tanacetum Coccineum: Genomic Comparison of Closely Related Tanacetum-Family Plants.</title>
        <authorList>
            <person name="Yamashiro T."/>
            <person name="Shiraishi A."/>
            <person name="Nakayama K."/>
            <person name="Satake H."/>
        </authorList>
    </citation>
    <scope>NUCLEOTIDE SEQUENCE</scope>
</reference>
<feature type="compositionally biased region" description="Basic and acidic residues" evidence="1">
    <location>
        <begin position="1"/>
        <end position="11"/>
    </location>
</feature>
<evidence type="ECO:0000313" key="2">
    <source>
        <dbReference type="EMBL" id="GJT08589.1"/>
    </source>
</evidence>
<evidence type="ECO:0000256" key="1">
    <source>
        <dbReference type="SAM" id="MobiDB-lite"/>
    </source>
</evidence>
<feature type="region of interest" description="Disordered" evidence="1">
    <location>
        <begin position="1"/>
        <end position="26"/>
    </location>
</feature>
<accession>A0ABQ5B6Q0</accession>
<reference evidence="2" key="2">
    <citation type="submission" date="2022-01" db="EMBL/GenBank/DDBJ databases">
        <authorList>
            <person name="Yamashiro T."/>
            <person name="Shiraishi A."/>
            <person name="Satake H."/>
            <person name="Nakayama K."/>
        </authorList>
    </citation>
    <scope>NUCLEOTIDE SEQUENCE</scope>
</reference>
<keyword evidence="3" id="KW-1185">Reference proteome</keyword>
<name>A0ABQ5B6Q0_9ASTR</name>
<gene>
    <name evidence="2" type="ORF">Tco_0843051</name>
</gene>
<feature type="compositionally biased region" description="Basic residues" evidence="1">
    <location>
        <begin position="12"/>
        <end position="24"/>
    </location>
</feature>
<feature type="region of interest" description="Disordered" evidence="1">
    <location>
        <begin position="53"/>
        <end position="87"/>
    </location>
</feature>
<organism evidence="2 3">
    <name type="scientific">Tanacetum coccineum</name>
    <dbReference type="NCBI Taxonomy" id="301880"/>
    <lineage>
        <taxon>Eukaryota</taxon>
        <taxon>Viridiplantae</taxon>
        <taxon>Streptophyta</taxon>
        <taxon>Embryophyta</taxon>
        <taxon>Tracheophyta</taxon>
        <taxon>Spermatophyta</taxon>
        <taxon>Magnoliopsida</taxon>
        <taxon>eudicotyledons</taxon>
        <taxon>Gunneridae</taxon>
        <taxon>Pentapetalae</taxon>
        <taxon>asterids</taxon>
        <taxon>campanulids</taxon>
        <taxon>Asterales</taxon>
        <taxon>Asteraceae</taxon>
        <taxon>Asteroideae</taxon>
        <taxon>Anthemideae</taxon>
        <taxon>Anthemidinae</taxon>
        <taxon>Tanacetum</taxon>
    </lineage>
</organism>